<evidence type="ECO:0000256" key="1">
    <source>
        <dbReference type="SAM" id="Coils"/>
    </source>
</evidence>
<dbReference type="InterPro" id="IPR038080">
    <property type="entry name" value="KapB_sf"/>
</dbReference>
<accession>A0ABW0U462</accession>
<keyword evidence="1" id="KW-0175">Coiled coil</keyword>
<comment type="caution">
    <text evidence="2">The sequence shown here is derived from an EMBL/GenBank/DDBJ whole genome shotgun (WGS) entry which is preliminary data.</text>
</comment>
<protein>
    <submittedName>
        <fullName evidence="2">Sporulation phosphorelay system protein KapB</fullName>
    </submittedName>
</protein>
<evidence type="ECO:0000313" key="3">
    <source>
        <dbReference type="Proteomes" id="UP001596143"/>
    </source>
</evidence>
<dbReference type="SUPFAM" id="SSF141251">
    <property type="entry name" value="Kinase-associated protein B-like"/>
    <property type="match status" value="1"/>
</dbReference>
<dbReference type="SMART" id="SM01298">
    <property type="entry name" value="KapB"/>
    <property type="match status" value="1"/>
</dbReference>
<organism evidence="2 3">
    <name type="scientific">Aliibacillus thermotolerans</name>
    <dbReference type="NCBI Taxonomy" id="1834418"/>
    <lineage>
        <taxon>Bacteria</taxon>
        <taxon>Bacillati</taxon>
        <taxon>Bacillota</taxon>
        <taxon>Bacilli</taxon>
        <taxon>Bacillales</taxon>
        <taxon>Bacillaceae</taxon>
        <taxon>Aliibacillus</taxon>
    </lineage>
</organism>
<name>A0ABW0U462_9BACI</name>
<dbReference type="RefSeq" id="WP_270897523.1">
    <property type="nucleotide sequence ID" value="NZ_JBHSPF010000018.1"/>
</dbReference>
<proteinExistence type="predicted"/>
<dbReference type="InterPro" id="IPR014916">
    <property type="entry name" value="KapB"/>
</dbReference>
<dbReference type="Gene3D" id="2.30.30.430">
    <property type="entry name" value="Kinase associated protein B domain"/>
    <property type="match status" value="1"/>
</dbReference>
<evidence type="ECO:0000313" key="2">
    <source>
        <dbReference type="EMBL" id="MFC5628260.1"/>
    </source>
</evidence>
<reference evidence="3" key="1">
    <citation type="journal article" date="2019" name="Int. J. Syst. Evol. Microbiol.">
        <title>The Global Catalogue of Microorganisms (GCM) 10K type strain sequencing project: providing services to taxonomists for standard genome sequencing and annotation.</title>
        <authorList>
            <consortium name="The Broad Institute Genomics Platform"/>
            <consortium name="The Broad Institute Genome Sequencing Center for Infectious Disease"/>
            <person name="Wu L."/>
            <person name="Ma J."/>
        </authorList>
    </citation>
    <scope>NUCLEOTIDE SEQUENCE [LARGE SCALE GENOMIC DNA]</scope>
    <source>
        <strain evidence="3">CGMCC 1.15790</strain>
    </source>
</reference>
<gene>
    <name evidence="2" type="primary">kapB</name>
    <name evidence="2" type="ORF">ACFPTR_05040</name>
</gene>
<dbReference type="Proteomes" id="UP001596143">
    <property type="component" value="Unassembled WGS sequence"/>
</dbReference>
<dbReference type="EMBL" id="JBHSPF010000018">
    <property type="protein sequence ID" value="MFC5628260.1"/>
    <property type="molecule type" value="Genomic_DNA"/>
</dbReference>
<sequence length="123" mass="14475">MEQQIKVAPYKSGRYIGKVLDNKNDRSLFEVLSVLKHPNQGDLHHPKQVEGVYFHERKALAYREKVWIPNQLLQPYDREIPPYEESLKEAVNALRDELEKMNNDYGKKSLETLAKVVENYSFE</sequence>
<feature type="coiled-coil region" evidence="1">
    <location>
        <begin position="84"/>
        <end position="111"/>
    </location>
</feature>
<keyword evidence="3" id="KW-1185">Reference proteome</keyword>
<dbReference type="Pfam" id="PF08810">
    <property type="entry name" value="KapB"/>
    <property type="match status" value="1"/>
</dbReference>